<evidence type="ECO:0000313" key="2">
    <source>
        <dbReference type="EMBL" id="AAI61577.1"/>
    </source>
</evidence>
<evidence type="ECO:0000256" key="1">
    <source>
        <dbReference type="SAM" id="MobiDB-lite"/>
    </source>
</evidence>
<protein>
    <submittedName>
        <fullName evidence="2">Uncharacterized protein</fullName>
    </submittedName>
</protein>
<organism evidence="2">
    <name type="scientific">Xenopus tropicalis</name>
    <name type="common">Western clawed frog</name>
    <name type="synonym">Silurana tropicalis</name>
    <dbReference type="NCBI Taxonomy" id="8364"/>
    <lineage>
        <taxon>Eukaryota</taxon>
        <taxon>Metazoa</taxon>
        <taxon>Chordata</taxon>
        <taxon>Craniata</taxon>
        <taxon>Vertebrata</taxon>
        <taxon>Euteleostomi</taxon>
        <taxon>Amphibia</taxon>
        <taxon>Batrachia</taxon>
        <taxon>Anura</taxon>
        <taxon>Pipoidea</taxon>
        <taxon>Pipidae</taxon>
        <taxon>Xenopodinae</taxon>
        <taxon>Xenopus</taxon>
        <taxon>Silurana</taxon>
    </lineage>
</organism>
<dbReference type="EMBL" id="BC161577">
    <property type="protein sequence ID" value="AAI61577.1"/>
    <property type="molecule type" value="mRNA"/>
</dbReference>
<name>B1WB14_XENTR</name>
<feature type="compositionally biased region" description="Acidic residues" evidence="1">
    <location>
        <begin position="1"/>
        <end position="17"/>
    </location>
</feature>
<feature type="region of interest" description="Disordered" evidence="1">
    <location>
        <begin position="1"/>
        <end position="73"/>
    </location>
</feature>
<reference evidence="2" key="1">
    <citation type="submission" date="2008-04" db="EMBL/GenBank/DDBJ databases">
        <authorList>
            <consortium name="NIH - Xenopus Gene Collection (XGC) project"/>
        </authorList>
    </citation>
    <scope>NUCLEOTIDE SEQUENCE [LARGE SCALE MRNA]</scope>
    <source>
        <tissue evidence="2">Whole embryo</tissue>
    </source>
</reference>
<sequence length="100" mass="11520">MSDCESEDYSCSEDEDYVPSGGEYSEDDINDLVKESGDDEDEEGSKKPSDVKSKKKVQKTTQQESKRKESLSLVQRRMGVRMRSRTWPLVKLKTTIFFLN</sequence>
<proteinExistence type="evidence at transcript level"/>
<accession>B1WB14</accession>
<dbReference type="AlphaFoldDB" id="B1WB14"/>